<organism evidence="1 2">
    <name type="scientific">Diversispora epigaea</name>
    <dbReference type="NCBI Taxonomy" id="1348612"/>
    <lineage>
        <taxon>Eukaryota</taxon>
        <taxon>Fungi</taxon>
        <taxon>Fungi incertae sedis</taxon>
        <taxon>Mucoromycota</taxon>
        <taxon>Glomeromycotina</taxon>
        <taxon>Glomeromycetes</taxon>
        <taxon>Diversisporales</taxon>
        <taxon>Diversisporaceae</taxon>
        <taxon>Diversispora</taxon>
    </lineage>
</organism>
<dbReference type="AlphaFoldDB" id="A0A397IX35"/>
<reference evidence="1 2" key="1">
    <citation type="submission" date="2018-08" db="EMBL/GenBank/DDBJ databases">
        <title>Genome and evolution of the arbuscular mycorrhizal fungus Diversispora epigaea (formerly Glomus versiforme) and its bacterial endosymbionts.</title>
        <authorList>
            <person name="Sun X."/>
            <person name="Fei Z."/>
            <person name="Harrison M."/>
        </authorList>
    </citation>
    <scope>NUCLEOTIDE SEQUENCE [LARGE SCALE GENOMIC DNA]</scope>
    <source>
        <strain evidence="1 2">IT104</strain>
    </source>
</reference>
<dbReference type="EMBL" id="PQFF01000174">
    <property type="protein sequence ID" value="RHZ77210.1"/>
    <property type="molecule type" value="Genomic_DNA"/>
</dbReference>
<evidence type="ECO:0000313" key="2">
    <source>
        <dbReference type="Proteomes" id="UP000266861"/>
    </source>
</evidence>
<gene>
    <name evidence="1" type="ORF">Glove_184g87</name>
</gene>
<sequence length="113" mass="13001">MDLDYAIPHKKDLAMKIYSEIKKAKEFSANQNHSRGSIWKNISIGEKNQLIKQILKLQLNYQTHPQAIYTSRLNFSKLLKPKNGENFEKELEELTKSTSVSSAVASKLYVPDF</sequence>
<comment type="caution">
    <text evidence="1">The sequence shown here is derived from an EMBL/GenBank/DDBJ whole genome shotgun (WGS) entry which is preliminary data.</text>
</comment>
<proteinExistence type="predicted"/>
<accession>A0A397IX35</accession>
<evidence type="ECO:0000313" key="1">
    <source>
        <dbReference type="EMBL" id="RHZ77210.1"/>
    </source>
</evidence>
<name>A0A397IX35_9GLOM</name>
<keyword evidence="2" id="KW-1185">Reference proteome</keyword>
<protein>
    <submittedName>
        <fullName evidence="1">Uncharacterized protein</fullName>
    </submittedName>
</protein>
<dbReference type="Proteomes" id="UP000266861">
    <property type="component" value="Unassembled WGS sequence"/>
</dbReference>